<feature type="domain" description="Metallo-beta-lactamase" evidence="1">
    <location>
        <begin position="89"/>
        <end position="272"/>
    </location>
</feature>
<name>A0A381XV96_9ZZZZ</name>
<dbReference type="Pfam" id="PF00753">
    <property type="entry name" value="Lactamase_B"/>
    <property type="match status" value="1"/>
</dbReference>
<reference evidence="2" key="1">
    <citation type="submission" date="2018-05" db="EMBL/GenBank/DDBJ databases">
        <authorList>
            <person name="Lanie J.A."/>
            <person name="Ng W.-L."/>
            <person name="Kazmierczak K.M."/>
            <person name="Andrzejewski T.M."/>
            <person name="Davidsen T.M."/>
            <person name="Wayne K.J."/>
            <person name="Tettelin H."/>
            <person name="Glass J.I."/>
            <person name="Rusch D."/>
            <person name="Podicherti R."/>
            <person name="Tsui H.-C.T."/>
            <person name="Winkler M.E."/>
        </authorList>
    </citation>
    <scope>NUCLEOTIDE SEQUENCE</scope>
</reference>
<dbReference type="InterPro" id="IPR036866">
    <property type="entry name" value="RibonucZ/Hydroxyglut_hydro"/>
</dbReference>
<proteinExistence type="predicted"/>
<sequence length="354" mass="38769">MDGNGATAQGCSHLPLEPGIFGLHKIRDRIVISVRKMMTIRPWVGLVALGILLQAFSLPSASAQGRQQEGPLETVPLRGNIYMMVMEPAGNVGVSAGTDGAFIIDDQFAPMTERIIAAVAELTDQPIAFVANPHWHGDHTGSNENFGRLGYTIVAHENVHVRMSSDQYHLFFQAGTHPKPPQALPVITYDDRMTFYLNDEVIEVIHLPAAHTDGDSVFYFRDANVLHTGDAFINRGYPPIDIASGGTIKGLIEAANQMLEIVDDETIIIPGHGPLADRTRMLEVRDMLAEARARVVDLINQGLSLNEIKAAKPLAALNPEWGQTLVKGRAFVSIIYQSETGDWEIPTPITRWSP</sequence>
<dbReference type="PANTHER" id="PTHR42951">
    <property type="entry name" value="METALLO-BETA-LACTAMASE DOMAIN-CONTAINING"/>
    <property type="match status" value="1"/>
</dbReference>
<evidence type="ECO:0000259" key="1">
    <source>
        <dbReference type="SMART" id="SM00849"/>
    </source>
</evidence>
<dbReference type="AlphaFoldDB" id="A0A381XV96"/>
<protein>
    <recommendedName>
        <fullName evidence="1">Metallo-beta-lactamase domain-containing protein</fullName>
    </recommendedName>
</protein>
<gene>
    <name evidence="2" type="ORF">METZ01_LOCUS121502</name>
</gene>
<dbReference type="InterPro" id="IPR050855">
    <property type="entry name" value="NDM-1-like"/>
</dbReference>
<accession>A0A381XV96</accession>
<evidence type="ECO:0000313" key="2">
    <source>
        <dbReference type="EMBL" id="SVA68648.1"/>
    </source>
</evidence>
<dbReference type="SUPFAM" id="SSF56281">
    <property type="entry name" value="Metallo-hydrolase/oxidoreductase"/>
    <property type="match status" value="1"/>
</dbReference>
<dbReference type="SMART" id="SM00849">
    <property type="entry name" value="Lactamase_B"/>
    <property type="match status" value="1"/>
</dbReference>
<dbReference type="PANTHER" id="PTHR42951:SF4">
    <property type="entry name" value="ACYL-COENZYME A THIOESTERASE MBLAC2"/>
    <property type="match status" value="1"/>
</dbReference>
<dbReference type="EMBL" id="UINC01016499">
    <property type="protein sequence ID" value="SVA68648.1"/>
    <property type="molecule type" value="Genomic_DNA"/>
</dbReference>
<dbReference type="InterPro" id="IPR001279">
    <property type="entry name" value="Metallo-B-lactamas"/>
</dbReference>
<dbReference type="CDD" id="cd16282">
    <property type="entry name" value="metallo-hydrolase-like_MBL-fold"/>
    <property type="match status" value="1"/>
</dbReference>
<dbReference type="Gene3D" id="3.60.15.10">
    <property type="entry name" value="Ribonuclease Z/Hydroxyacylglutathione hydrolase-like"/>
    <property type="match status" value="1"/>
</dbReference>
<organism evidence="2">
    <name type="scientific">marine metagenome</name>
    <dbReference type="NCBI Taxonomy" id="408172"/>
    <lineage>
        <taxon>unclassified sequences</taxon>
        <taxon>metagenomes</taxon>
        <taxon>ecological metagenomes</taxon>
    </lineage>
</organism>